<feature type="transmembrane region" description="Helical" evidence="1">
    <location>
        <begin position="63"/>
        <end position="86"/>
    </location>
</feature>
<dbReference type="AlphaFoldDB" id="A0A2T2YJH3"/>
<feature type="transmembrane region" description="Helical" evidence="1">
    <location>
        <begin position="31"/>
        <end position="51"/>
    </location>
</feature>
<dbReference type="OrthoDB" id="854078at2"/>
<dbReference type="EMBL" id="PYFT01000001">
    <property type="protein sequence ID" value="PSR55658.1"/>
    <property type="molecule type" value="Genomic_DNA"/>
</dbReference>
<gene>
    <name evidence="2" type="ORF">AHMF7605_20185</name>
</gene>
<evidence type="ECO:0000313" key="3">
    <source>
        <dbReference type="Proteomes" id="UP000240357"/>
    </source>
</evidence>
<proteinExistence type="predicted"/>
<keyword evidence="3" id="KW-1185">Reference proteome</keyword>
<keyword evidence="1" id="KW-0472">Membrane</keyword>
<keyword evidence="1" id="KW-1133">Transmembrane helix</keyword>
<evidence type="ECO:0000256" key="1">
    <source>
        <dbReference type="SAM" id="Phobius"/>
    </source>
</evidence>
<dbReference type="RefSeq" id="WP_106931838.1">
    <property type="nucleotide sequence ID" value="NZ_PYFT01000001.1"/>
</dbReference>
<accession>A0A2T2YJH3</accession>
<dbReference type="Proteomes" id="UP000240357">
    <property type="component" value="Unassembled WGS sequence"/>
</dbReference>
<name>A0A2T2YJH3_9BACT</name>
<organism evidence="2 3">
    <name type="scientific">Adhaeribacter arboris</name>
    <dbReference type="NCBI Taxonomy" id="2072846"/>
    <lineage>
        <taxon>Bacteria</taxon>
        <taxon>Pseudomonadati</taxon>
        <taxon>Bacteroidota</taxon>
        <taxon>Cytophagia</taxon>
        <taxon>Cytophagales</taxon>
        <taxon>Hymenobacteraceae</taxon>
        <taxon>Adhaeribacter</taxon>
    </lineage>
</organism>
<protein>
    <submittedName>
        <fullName evidence="2">DUF2798 domain-containing protein</fullName>
    </submittedName>
</protein>
<keyword evidence="1" id="KW-0812">Transmembrane</keyword>
<evidence type="ECO:0000313" key="2">
    <source>
        <dbReference type="EMBL" id="PSR55658.1"/>
    </source>
</evidence>
<sequence>MRKQNIPKKATKPTARKSKLRLNKATLQRQAIVIFIISFFISTALILYVFGFPAGFFRRLFSATFVFFLLIGTTVLGIIPLVNYVFNRWLR</sequence>
<comment type="caution">
    <text evidence="2">The sequence shown here is derived from an EMBL/GenBank/DDBJ whole genome shotgun (WGS) entry which is preliminary data.</text>
</comment>
<reference evidence="2 3" key="1">
    <citation type="submission" date="2018-03" db="EMBL/GenBank/DDBJ databases">
        <title>Adhaeribacter sp. HMF7605 Genome sequencing and assembly.</title>
        <authorList>
            <person name="Kang H."/>
            <person name="Kang J."/>
            <person name="Cha I."/>
            <person name="Kim H."/>
            <person name="Joh K."/>
        </authorList>
    </citation>
    <scope>NUCLEOTIDE SEQUENCE [LARGE SCALE GENOMIC DNA]</scope>
    <source>
        <strain evidence="2 3">HMF7605</strain>
    </source>
</reference>